<feature type="transmembrane region" description="Helical" evidence="2">
    <location>
        <begin position="550"/>
        <end position="569"/>
    </location>
</feature>
<keyword evidence="2" id="KW-0812">Transmembrane</keyword>
<evidence type="ECO:0008006" key="6">
    <source>
        <dbReference type="Google" id="ProtNLM"/>
    </source>
</evidence>
<keyword evidence="2" id="KW-1133">Transmembrane helix</keyword>
<dbReference type="AlphaFoldDB" id="A0A2A9MHJ1"/>
<evidence type="ECO:0000256" key="2">
    <source>
        <dbReference type="SAM" id="Phobius"/>
    </source>
</evidence>
<feature type="region of interest" description="Disordered" evidence="1">
    <location>
        <begin position="34"/>
        <end position="63"/>
    </location>
</feature>
<dbReference type="GeneID" id="40308874"/>
<keyword evidence="5" id="KW-1185">Reference proteome</keyword>
<keyword evidence="3" id="KW-0732">Signal</keyword>
<name>A0A2A9MHJ1_BESBE</name>
<evidence type="ECO:0000256" key="1">
    <source>
        <dbReference type="SAM" id="MobiDB-lite"/>
    </source>
</evidence>
<proteinExistence type="predicted"/>
<comment type="caution">
    <text evidence="4">The sequence shown here is derived from an EMBL/GenBank/DDBJ whole genome shotgun (WGS) entry which is preliminary data.</text>
</comment>
<dbReference type="EMBL" id="NWUJ01000002">
    <property type="protein sequence ID" value="PFH37435.1"/>
    <property type="molecule type" value="Genomic_DNA"/>
</dbReference>
<evidence type="ECO:0000313" key="4">
    <source>
        <dbReference type="EMBL" id="PFH37435.1"/>
    </source>
</evidence>
<keyword evidence="2" id="KW-0472">Membrane</keyword>
<feature type="signal peptide" evidence="3">
    <location>
        <begin position="1"/>
        <end position="28"/>
    </location>
</feature>
<accession>A0A2A9MHJ1</accession>
<reference evidence="4 5" key="1">
    <citation type="submission" date="2017-09" db="EMBL/GenBank/DDBJ databases">
        <title>Genome sequencing of Besnoitia besnoiti strain Bb-Ger1.</title>
        <authorList>
            <person name="Schares G."/>
            <person name="Venepally P."/>
            <person name="Lorenzi H.A."/>
        </authorList>
    </citation>
    <scope>NUCLEOTIDE SEQUENCE [LARGE SCALE GENOMIC DNA]</scope>
    <source>
        <strain evidence="4 5">Bb-Ger1</strain>
    </source>
</reference>
<gene>
    <name evidence="4" type="ORF">BESB_038930</name>
</gene>
<organism evidence="4 5">
    <name type="scientific">Besnoitia besnoiti</name>
    <name type="common">Apicomplexan protozoan</name>
    <dbReference type="NCBI Taxonomy" id="94643"/>
    <lineage>
        <taxon>Eukaryota</taxon>
        <taxon>Sar</taxon>
        <taxon>Alveolata</taxon>
        <taxon>Apicomplexa</taxon>
        <taxon>Conoidasida</taxon>
        <taxon>Coccidia</taxon>
        <taxon>Eucoccidiorida</taxon>
        <taxon>Eimeriorina</taxon>
        <taxon>Sarcocystidae</taxon>
        <taxon>Besnoitia</taxon>
    </lineage>
</organism>
<protein>
    <recommendedName>
        <fullName evidence="6">Transmembrane protein</fullName>
    </recommendedName>
</protein>
<feature type="compositionally biased region" description="Acidic residues" evidence="1">
    <location>
        <begin position="736"/>
        <end position="747"/>
    </location>
</feature>
<feature type="region of interest" description="Disordered" evidence="1">
    <location>
        <begin position="625"/>
        <end position="747"/>
    </location>
</feature>
<sequence>MSRAQAALATTMWLFSLLLVIPLLSTAAGTPDGHADLTRITGDSSNTHAPTSPPPPPNPSVTADADQITIEEEPQAIATAGKDVYQFFREGSADYAVTCVTLRDEEKRFKVAQNFCRGFDKNQALQRLCSRVSAELLRTVSSASEGLGPQPFPALFEKMQTLPEHPYFAAGTSEPDLGAITAFVKSTAADPWTPVYEELHGLPTESCPFLQGAHILMTESIQMKAKAKTPVQIEAVKLVAARRTLYSTVFAPVASSMALGLWTELVDFSKCNKASGPKPPGKQSKKEIMYRAFGFAVARMYIPQQTRCSRQSTEPVCQMLISYLAVSQAIVALGRVLGTPSEQKAIGTLDETVAKLRTSITDDEISATQMQVEVSIAETVLIALSGKKKTVKFILAMAKSKKIAKILAVIVAKVKKWVFPFEKQNLETAKALSDARPMVYALENANSAWLGGTGRCAVANKGLENLMLAIARRIAKEMKPTQQTSFLESADFHSPVSGSDSTQITSLIASEEDATGRWVKPHDGLSLLQTPGASDSVGGRGWKKRRKMHFLLAFAGFALATTVIGSFAVPFIHPLFVIFLVTGLFGFILFATFTSVIIKQSLLITATTQASEEIDQTERRIHQHRLEQKELSDAVSEQITRENRNRPPSPPPNPPPNLPPSPPPNPPPSPAPAPNAANTHYPTPLSDKLTVAGPSAGLATGVSSRRPSRRRSRSPSPTGNVNYGFQSDTDSWDSSSGDESDDEGMIG</sequence>
<feature type="compositionally biased region" description="Pro residues" evidence="1">
    <location>
        <begin position="647"/>
        <end position="673"/>
    </location>
</feature>
<dbReference type="VEuPathDB" id="ToxoDB:BESB_038930"/>
<dbReference type="Proteomes" id="UP000224006">
    <property type="component" value="Chromosome II"/>
</dbReference>
<dbReference type="OrthoDB" id="10324174at2759"/>
<dbReference type="RefSeq" id="XP_029221444.1">
    <property type="nucleotide sequence ID" value="XM_029362479.1"/>
</dbReference>
<feature type="transmembrane region" description="Helical" evidence="2">
    <location>
        <begin position="575"/>
        <end position="598"/>
    </location>
</feature>
<dbReference type="KEGG" id="bbes:BESB_038930"/>
<feature type="chain" id="PRO_5013174074" description="Transmembrane protein" evidence="3">
    <location>
        <begin position="29"/>
        <end position="747"/>
    </location>
</feature>
<evidence type="ECO:0000256" key="3">
    <source>
        <dbReference type="SAM" id="SignalP"/>
    </source>
</evidence>
<evidence type="ECO:0000313" key="5">
    <source>
        <dbReference type="Proteomes" id="UP000224006"/>
    </source>
</evidence>